<organism evidence="3 4">
    <name type="scientific">Clostridium magnum DSM 2767</name>
    <dbReference type="NCBI Taxonomy" id="1121326"/>
    <lineage>
        <taxon>Bacteria</taxon>
        <taxon>Bacillati</taxon>
        <taxon>Bacillota</taxon>
        <taxon>Clostridia</taxon>
        <taxon>Eubacteriales</taxon>
        <taxon>Clostridiaceae</taxon>
        <taxon>Clostridium</taxon>
    </lineage>
</organism>
<name>A0A161WT27_9CLOT</name>
<keyword evidence="4" id="KW-1185">Reference proteome</keyword>
<dbReference type="AlphaFoldDB" id="A0A161WT27"/>
<dbReference type="Pfam" id="PF26353">
    <property type="entry name" value="YhfM"/>
    <property type="match status" value="1"/>
</dbReference>
<dbReference type="EMBL" id="LWAE01000006">
    <property type="protein sequence ID" value="KZL90008.1"/>
    <property type="molecule type" value="Genomic_DNA"/>
</dbReference>
<keyword evidence="1" id="KW-0732">Signal</keyword>
<accession>A0A161WT27</accession>
<feature type="chain" id="PRO_5010303180" description="YhfM-like domain-containing protein" evidence="1">
    <location>
        <begin position="27"/>
        <end position="277"/>
    </location>
</feature>
<dbReference type="STRING" id="1121326.CLMAG_44920"/>
<dbReference type="PROSITE" id="PS51257">
    <property type="entry name" value="PROKAR_LIPOPROTEIN"/>
    <property type="match status" value="1"/>
</dbReference>
<dbReference type="PATRIC" id="fig|1121326.3.peg.4556"/>
<evidence type="ECO:0000313" key="3">
    <source>
        <dbReference type="EMBL" id="KZL90008.1"/>
    </source>
</evidence>
<feature type="signal peptide" evidence="1">
    <location>
        <begin position="1"/>
        <end position="26"/>
    </location>
</feature>
<comment type="caution">
    <text evidence="3">The sequence shown here is derived from an EMBL/GenBank/DDBJ whole genome shotgun (WGS) entry which is preliminary data.</text>
</comment>
<sequence>MKIKSKRHLFLAILLVFCFFSSGCNKIDELKVKAGLKNTDFEYIKQGKIQKIVIQSTRDQGFRFIVTDQNAIRELYDILSTAKTSNEKSSLEPDYVFEMDEGNNKVHKFNYIAGLEKKDSGNLYSNDKIYVVSKRIDNDIIKSFWTIRKPKDFQEVYYGSMIEALNQYLKDKDKNKAVGVSLKDDVESGKFILSTDLEDFKGNLKSEFKNVSLADKDKENYDIWVTIKTQGYKSTLYKAIVVFWDKNERSEKRYYIFDKYENGRWNIKVSEEKPDAF</sequence>
<proteinExistence type="predicted"/>
<dbReference type="Proteomes" id="UP000076603">
    <property type="component" value="Unassembled WGS sequence"/>
</dbReference>
<feature type="domain" description="YhfM-like" evidence="2">
    <location>
        <begin position="46"/>
        <end position="150"/>
    </location>
</feature>
<dbReference type="RefSeq" id="WP_082832036.1">
    <property type="nucleotide sequence ID" value="NZ_FQXL01000038.1"/>
</dbReference>
<gene>
    <name evidence="3" type="ORF">CLMAG_44920</name>
</gene>
<dbReference type="InterPro" id="IPR058780">
    <property type="entry name" value="YhfM-like_dom"/>
</dbReference>
<reference evidence="3 4" key="1">
    <citation type="submission" date="2016-04" db="EMBL/GenBank/DDBJ databases">
        <title>Genome sequence of Clostridium magnum DSM 2767.</title>
        <authorList>
            <person name="Poehlein A."/>
            <person name="Uhlig R."/>
            <person name="Fischer R."/>
            <person name="Bahl H."/>
            <person name="Daniel R."/>
        </authorList>
    </citation>
    <scope>NUCLEOTIDE SEQUENCE [LARGE SCALE GENOMIC DNA]</scope>
    <source>
        <strain evidence="3 4">DSM 2767</strain>
    </source>
</reference>
<dbReference type="OrthoDB" id="1931871at2"/>
<evidence type="ECO:0000313" key="4">
    <source>
        <dbReference type="Proteomes" id="UP000076603"/>
    </source>
</evidence>
<protein>
    <recommendedName>
        <fullName evidence="2">YhfM-like domain-containing protein</fullName>
    </recommendedName>
</protein>
<evidence type="ECO:0000256" key="1">
    <source>
        <dbReference type="SAM" id="SignalP"/>
    </source>
</evidence>
<evidence type="ECO:0000259" key="2">
    <source>
        <dbReference type="Pfam" id="PF26353"/>
    </source>
</evidence>